<feature type="domain" description="Glycosyltransferase 2-like" evidence="5">
    <location>
        <begin position="80"/>
        <end position="220"/>
    </location>
</feature>
<dbReference type="Gene3D" id="3.90.550.10">
    <property type="entry name" value="Spore Coat Polysaccharide Biosynthesis Protein SpsA, Chain A"/>
    <property type="match status" value="1"/>
</dbReference>
<evidence type="ECO:0000259" key="5">
    <source>
        <dbReference type="Pfam" id="PF00535"/>
    </source>
</evidence>
<organism evidence="6 7">
    <name type="scientific">Nocardiopsis alba</name>
    <dbReference type="NCBI Taxonomy" id="53437"/>
    <lineage>
        <taxon>Bacteria</taxon>
        <taxon>Bacillati</taxon>
        <taxon>Actinomycetota</taxon>
        <taxon>Actinomycetes</taxon>
        <taxon>Streptosporangiales</taxon>
        <taxon>Nocardiopsidaceae</taxon>
        <taxon>Nocardiopsis</taxon>
    </lineage>
</organism>
<evidence type="ECO:0000256" key="2">
    <source>
        <dbReference type="ARBA" id="ARBA00006739"/>
    </source>
</evidence>
<evidence type="ECO:0000256" key="4">
    <source>
        <dbReference type="ARBA" id="ARBA00022679"/>
    </source>
</evidence>
<protein>
    <submittedName>
        <fullName evidence="6">Mycofactocin biosynthesis glycosyltransferase MftF</fullName>
    </submittedName>
</protein>
<dbReference type="InterPro" id="IPR029044">
    <property type="entry name" value="Nucleotide-diphossugar_trans"/>
</dbReference>
<sequence>MGFGIVPADGTVVRPGGRAVVGGDPPGVLHLSSEEAEALAGLWDGRVETVEQGLVARRLINAGCAHPRPPAPPERSRTAVVIPVFGRVDDLDRLLRALGDPGNVGTIDEVVVVDDVSPDPEAVAETAARHGATLVVRSENGGPAASRNSGFAACAGKVDFVAFVDTDCVPGPGWLPPLLAHFADPEVGAVAPRILPVATGDPLLAAYSVSRFPMDMGETEALVRTGTRIGVLPTCTMVVRCSAVDGVPFDGGLRCGEDVDAVWRLVDAGWSVRYAPDVRVSHTEPVSWRTYMSRRFHYGRASGPLAVRHPDRISAVMLRPGPTAAALALTALSPAAAGAVLGAAVLGLSDRLRREGVPESVAEVVTAKPVGAAMIGMGRALIRLGFPVLPLVLVGRAGRGRRLAVLGALAVAPALRDWLALRPPVDPVRWTLVGLADDLIHGAGMWSGAIRERTAAPLLPRLSGQRSGDGVLIRSGRSRK</sequence>
<dbReference type="PANTHER" id="PTHR43179">
    <property type="entry name" value="RHAMNOSYLTRANSFERASE WBBL"/>
    <property type="match status" value="1"/>
</dbReference>
<evidence type="ECO:0000313" key="6">
    <source>
        <dbReference type="EMBL" id="MFB8771115.1"/>
    </source>
</evidence>
<keyword evidence="3" id="KW-0328">Glycosyltransferase</keyword>
<name>A0ABV5E2R5_9ACTN</name>
<keyword evidence="4" id="KW-0808">Transferase</keyword>
<evidence type="ECO:0000256" key="3">
    <source>
        <dbReference type="ARBA" id="ARBA00022676"/>
    </source>
</evidence>
<dbReference type="EMBL" id="JAYMRS010000020">
    <property type="protein sequence ID" value="MFB8771115.1"/>
    <property type="molecule type" value="Genomic_DNA"/>
</dbReference>
<reference evidence="6 7" key="1">
    <citation type="submission" date="2024-01" db="EMBL/GenBank/DDBJ databases">
        <title>Genome mining of biosynthetic gene clusters to explore secondary metabolites of Streptomyces sp.</title>
        <authorList>
            <person name="Baig A."/>
            <person name="Ajitkumar Shintre N."/>
            <person name="Kumar H."/>
            <person name="Anbarasu A."/>
            <person name="Ramaiah S."/>
        </authorList>
    </citation>
    <scope>NUCLEOTIDE SEQUENCE [LARGE SCALE GENOMIC DNA]</scope>
    <source>
        <strain evidence="6 7">A01</strain>
    </source>
</reference>
<keyword evidence="7" id="KW-1185">Reference proteome</keyword>
<dbReference type="InterPro" id="IPR001173">
    <property type="entry name" value="Glyco_trans_2-like"/>
</dbReference>
<proteinExistence type="inferred from homology"/>
<comment type="similarity">
    <text evidence="2">Belongs to the glycosyltransferase 2 family.</text>
</comment>
<dbReference type="InterPro" id="IPR023981">
    <property type="entry name" value="MftF"/>
</dbReference>
<dbReference type="PANTHER" id="PTHR43179:SF12">
    <property type="entry name" value="GALACTOFURANOSYLTRANSFERASE GLFT2"/>
    <property type="match status" value="1"/>
</dbReference>
<dbReference type="RefSeq" id="WP_376737939.1">
    <property type="nucleotide sequence ID" value="NZ_JAYMRS010000020.1"/>
</dbReference>
<comment type="pathway">
    <text evidence="1">Cell wall biogenesis; cell wall polysaccharide biosynthesis.</text>
</comment>
<dbReference type="SUPFAM" id="SSF53448">
    <property type="entry name" value="Nucleotide-diphospho-sugar transferases"/>
    <property type="match status" value="1"/>
</dbReference>
<dbReference type="NCBIfam" id="TIGR03965">
    <property type="entry name" value="mycofact_glyco"/>
    <property type="match status" value="1"/>
</dbReference>
<dbReference type="Proteomes" id="UP001585053">
    <property type="component" value="Unassembled WGS sequence"/>
</dbReference>
<dbReference type="Pfam" id="PF00535">
    <property type="entry name" value="Glycos_transf_2"/>
    <property type="match status" value="1"/>
</dbReference>
<gene>
    <name evidence="6" type="primary">mftF</name>
    <name evidence="6" type="ORF">VSQ78_25725</name>
</gene>
<evidence type="ECO:0000313" key="7">
    <source>
        <dbReference type="Proteomes" id="UP001585053"/>
    </source>
</evidence>
<comment type="caution">
    <text evidence="6">The sequence shown here is derived from an EMBL/GenBank/DDBJ whole genome shotgun (WGS) entry which is preliminary data.</text>
</comment>
<evidence type="ECO:0000256" key="1">
    <source>
        <dbReference type="ARBA" id="ARBA00004776"/>
    </source>
</evidence>
<accession>A0ABV5E2R5</accession>